<proteinExistence type="predicted"/>
<gene>
    <name evidence="1" type="ORF">SDC9_137543</name>
</gene>
<organism evidence="1">
    <name type="scientific">bioreactor metagenome</name>
    <dbReference type="NCBI Taxonomy" id="1076179"/>
    <lineage>
        <taxon>unclassified sequences</taxon>
        <taxon>metagenomes</taxon>
        <taxon>ecological metagenomes</taxon>
    </lineage>
</organism>
<dbReference type="AlphaFoldDB" id="A0A645DPM1"/>
<reference evidence="1" key="1">
    <citation type="submission" date="2019-08" db="EMBL/GenBank/DDBJ databases">
        <authorList>
            <person name="Kucharzyk K."/>
            <person name="Murdoch R.W."/>
            <person name="Higgins S."/>
            <person name="Loffler F."/>
        </authorList>
    </citation>
    <scope>NUCLEOTIDE SEQUENCE</scope>
</reference>
<evidence type="ECO:0008006" key="2">
    <source>
        <dbReference type="Google" id="ProtNLM"/>
    </source>
</evidence>
<evidence type="ECO:0000313" key="1">
    <source>
        <dbReference type="EMBL" id="MPM90422.1"/>
    </source>
</evidence>
<dbReference type="PROSITE" id="PS51257">
    <property type="entry name" value="PROKAR_LIPOPROTEIN"/>
    <property type="match status" value="1"/>
</dbReference>
<name>A0A645DPM1_9ZZZZ</name>
<accession>A0A645DPM1</accession>
<dbReference type="EMBL" id="VSSQ01037669">
    <property type="protein sequence ID" value="MPM90422.1"/>
    <property type="molecule type" value="Genomic_DNA"/>
</dbReference>
<sequence>MRVFKFSLLAILLIVVLTSFSSCIIIPVYKNYKINREDLSSVDIYDMRNCENNYNDFFVAETPVYTLTDDQLDDFLSDLADIRFSDHIIIVLAAVDPSFSYSNWVIRLNYTDGTYTLISSGGYGETYDAKGDLIKTNHFGCDDDEWRQFISRYLPSELYEEQTSTE</sequence>
<comment type="caution">
    <text evidence="1">The sequence shown here is derived from an EMBL/GenBank/DDBJ whole genome shotgun (WGS) entry which is preliminary data.</text>
</comment>
<protein>
    <recommendedName>
        <fullName evidence="2">Lipoprotein</fullName>
    </recommendedName>
</protein>